<reference evidence="2" key="2">
    <citation type="journal article" date="2015" name="Gigascience">
        <title>Reconstructing a comprehensive transcriptome assembly of a white-pupal translocated strain of the pest fruit fly Bactrocera cucurbitae.</title>
        <authorList>
            <person name="Sim S.B."/>
            <person name="Calla B."/>
            <person name="Hall B."/>
            <person name="DeRego T."/>
            <person name="Geib S.M."/>
        </authorList>
    </citation>
    <scope>NUCLEOTIDE SEQUENCE</scope>
</reference>
<reference evidence="2" key="1">
    <citation type="submission" date="2014-11" db="EMBL/GenBank/DDBJ databases">
        <authorList>
            <person name="Geib S."/>
        </authorList>
    </citation>
    <scope>NUCLEOTIDE SEQUENCE</scope>
</reference>
<feature type="compositionally biased region" description="Basic and acidic residues" evidence="1">
    <location>
        <begin position="164"/>
        <end position="176"/>
    </location>
</feature>
<proteinExistence type="predicted"/>
<gene>
    <name evidence="2" type="primary">ORF1_4</name>
    <name evidence="2" type="ORF">g.56938</name>
</gene>
<name>A0A0A1WLJ5_ZEUCU</name>
<feature type="region of interest" description="Disordered" evidence="1">
    <location>
        <begin position="114"/>
        <end position="187"/>
    </location>
</feature>
<accession>A0A0A1WLJ5</accession>
<evidence type="ECO:0000256" key="1">
    <source>
        <dbReference type="SAM" id="MobiDB-lite"/>
    </source>
</evidence>
<dbReference type="EMBL" id="GBXI01014383">
    <property type="protein sequence ID" value="JAC99908.1"/>
    <property type="molecule type" value="Transcribed_RNA"/>
</dbReference>
<feature type="compositionally biased region" description="Basic and acidic residues" evidence="1">
    <location>
        <begin position="125"/>
        <end position="134"/>
    </location>
</feature>
<dbReference type="AlphaFoldDB" id="A0A0A1WLJ5"/>
<organism evidence="2">
    <name type="scientific">Zeugodacus cucurbitae</name>
    <name type="common">Melon fruit fly</name>
    <name type="synonym">Bactrocera cucurbitae</name>
    <dbReference type="NCBI Taxonomy" id="28588"/>
    <lineage>
        <taxon>Eukaryota</taxon>
        <taxon>Metazoa</taxon>
        <taxon>Ecdysozoa</taxon>
        <taxon>Arthropoda</taxon>
        <taxon>Hexapoda</taxon>
        <taxon>Insecta</taxon>
        <taxon>Pterygota</taxon>
        <taxon>Neoptera</taxon>
        <taxon>Endopterygota</taxon>
        <taxon>Diptera</taxon>
        <taxon>Brachycera</taxon>
        <taxon>Muscomorpha</taxon>
        <taxon>Tephritoidea</taxon>
        <taxon>Tephritidae</taxon>
        <taxon>Zeugodacus</taxon>
        <taxon>Zeugodacus</taxon>
    </lineage>
</organism>
<sequence>MSRKRNSNRISMALLHSIVPCPSIEEYEFEYYRPGCYCIPQVLPNVAPYTCAYLHEYVPQWTAACNTATYVVDAYGMVYYLSDFEHQLQFPNNVVHSDIDYHIPNYFHEQDYEVATEEDDSETVSPRKRERLENENDSEETEQESNKDSCQNYEFYDVNSESNLVKKSDDSEHEYLVEEPSDTETKV</sequence>
<evidence type="ECO:0000313" key="2">
    <source>
        <dbReference type="EMBL" id="JAC99908.1"/>
    </source>
</evidence>
<protein>
    <submittedName>
        <fullName evidence="2">RNA replication protein</fullName>
    </submittedName>
</protein>
<feature type="compositionally biased region" description="Acidic residues" evidence="1">
    <location>
        <begin position="177"/>
        <end position="187"/>
    </location>
</feature>